<evidence type="ECO:0000256" key="1">
    <source>
        <dbReference type="SAM" id="MobiDB-lite"/>
    </source>
</evidence>
<sequence>MMALYRPSGTERLAVRVHHDPVDRIPQRPARIRRLGKAHRHPSAAVLAVALAVVLLVTFAASGRLFSSRKVLIFADVRRDLAKDGDENDELEFHPRLNRSAHSKELKFGRGSGKIGRDSRYWDGDDRRRDDDYNEEGLSKEQHGVDKKGFLESRTSGEEQVSMKDGLAKVEEKGGGKTEEKLSDEGGRAELDSHEEESEVSEEDDEELKQDTEVKEDDLDDEYNDAIDMQDTHNEIDNADRLWKLGEGDGGEVKKDSSLGMREKDSGKTQGGAGGSLNSKKGQGRVVGETMRHSSSEKKSGSKRKPKHHKFSSELSIFYLYIFNFIFVIISFG</sequence>
<keyword evidence="2" id="KW-0472">Membrane</keyword>
<feature type="transmembrane region" description="Helical" evidence="2">
    <location>
        <begin position="44"/>
        <end position="66"/>
    </location>
</feature>
<dbReference type="EMBL" id="AMZH03003051">
    <property type="protein sequence ID" value="RRT73578.1"/>
    <property type="molecule type" value="Genomic_DNA"/>
</dbReference>
<feature type="compositionally biased region" description="Basic and acidic residues" evidence="1">
    <location>
        <begin position="290"/>
        <end position="300"/>
    </location>
</feature>
<feature type="region of interest" description="Disordered" evidence="1">
    <location>
        <begin position="104"/>
        <end position="309"/>
    </location>
</feature>
<reference evidence="3 4" key="1">
    <citation type="journal article" date="2014" name="Agronomy (Basel)">
        <title>A Draft Genome Sequence for Ensete ventricosum, the Drought-Tolerant Tree Against Hunger.</title>
        <authorList>
            <person name="Harrison J."/>
            <person name="Moore K.A."/>
            <person name="Paszkiewicz K."/>
            <person name="Jones T."/>
            <person name="Grant M."/>
            <person name="Ambacheew D."/>
            <person name="Muzemil S."/>
            <person name="Studholme D.J."/>
        </authorList>
    </citation>
    <scope>NUCLEOTIDE SEQUENCE [LARGE SCALE GENOMIC DNA]</scope>
</reference>
<accession>A0A427ABG4</accession>
<feature type="compositionally biased region" description="Basic and acidic residues" evidence="1">
    <location>
        <begin position="166"/>
        <end position="192"/>
    </location>
</feature>
<comment type="caution">
    <text evidence="3">The sequence shown here is derived from an EMBL/GenBank/DDBJ whole genome shotgun (WGS) entry which is preliminary data.</text>
</comment>
<evidence type="ECO:0000313" key="3">
    <source>
        <dbReference type="EMBL" id="RRT73578.1"/>
    </source>
</evidence>
<evidence type="ECO:0000256" key="2">
    <source>
        <dbReference type="SAM" id="Phobius"/>
    </source>
</evidence>
<protein>
    <submittedName>
        <fullName evidence="3">Uncharacterized protein</fullName>
    </submittedName>
</protein>
<dbReference type="Proteomes" id="UP000287651">
    <property type="component" value="Unassembled WGS sequence"/>
</dbReference>
<feature type="compositionally biased region" description="Basic and acidic residues" evidence="1">
    <location>
        <begin position="230"/>
        <end position="267"/>
    </location>
</feature>
<proteinExistence type="predicted"/>
<keyword evidence="2" id="KW-1133">Transmembrane helix</keyword>
<keyword evidence="2" id="KW-0812">Transmembrane</keyword>
<evidence type="ECO:0000313" key="4">
    <source>
        <dbReference type="Proteomes" id="UP000287651"/>
    </source>
</evidence>
<gene>
    <name evidence="3" type="ORF">B296_00017476</name>
</gene>
<feature type="transmembrane region" description="Helical" evidence="2">
    <location>
        <begin position="311"/>
        <end position="332"/>
    </location>
</feature>
<feature type="compositionally biased region" description="Basic and acidic residues" evidence="1">
    <location>
        <begin position="115"/>
        <end position="157"/>
    </location>
</feature>
<feature type="compositionally biased region" description="Acidic residues" evidence="1">
    <location>
        <begin position="193"/>
        <end position="225"/>
    </location>
</feature>
<dbReference type="AlphaFoldDB" id="A0A427ABG4"/>
<organism evidence="3 4">
    <name type="scientific">Ensete ventricosum</name>
    <name type="common">Abyssinian banana</name>
    <name type="synonym">Musa ensete</name>
    <dbReference type="NCBI Taxonomy" id="4639"/>
    <lineage>
        <taxon>Eukaryota</taxon>
        <taxon>Viridiplantae</taxon>
        <taxon>Streptophyta</taxon>
        <taxon>Embryophyta</taxon>
        <taxon>Tracheophyta</taxon>
        <taxon>Spermatophyta</taxon>
        <taxon>Magnoliopsida</taxon>
        <taxon>Liliopsida</taxon>
        <taxon>Zingiberales</taxon>
        <taxon>Musaceae</taxon>
        <taxon>Ensete</taxon>
    </lineage>
</organism>
<name>A0A427ABG4_ENSVE</name>